<comment type="caution">
    <text evidence="1">The sequence shown here is derived from an EMBL/GenBank/DDBJ whole genome shotgun (WGS) entry which is preliminary data.</text>
</comment>
<protein>
    <submittedName>
        <fullName evidence="1">GSDMA protein</fullName>
    </submittedName>
</protein>
<organism evidence="1 2">
    <name type="scientific">Atlantisia rogersi</name>
    <name type="common">Inaccessible Island rail</name>
    <dbReference type="NCBI Taxonomy" id="2478892"/>
    <lineage>
        <taxon>Eukaryota</taxon>
        <taxon>Metazoa</taxon>
        <taxon>Chordata</taxon>
        <taxon>Craniata</taxon>
        <taxon>Vertebrata</taxon>
        <taxon>Euteleostomi</taxon>
        <taxon>Archelosauria</taxon>
        <taxon>Archosauria</taxon>
        <taxon>Dinosauria</taxon>
        <taxon>Saurischia</taxon>
        <taxon>Theropoda</taxon>
        <taxon>Coelurosauria</taxon>
        <taxon>Aves</taxon>
        <taxon>Neognathae</taxon>
        <taxon>Neoaves</taxon>
        <taxon>Gruiformes</taxon>
        <taxon>Rallidae</taxon>
        <taxon>Atlantisia</taxon>
    </lineage>
</organism>
<dbReference type="OrthoDB" id="9944616at2759"/>
<dbReference type="AlphaFoldDB" id="A0A7L3WBE3"/>
<dbReference type="Proteomes" id="UP000518911">
    <property type="component" value="Unassembled WGS sequence"/>
</dbReference>
<dbReference type="EMBL" id="VZUJ01056653">
    <property type="protein sequence ID" value="NXV73417.1"/>
    <property type="molecule type" value="Genomic_DNA"/>
</dbReference>
<dbReference type="GO" id="GO:0005546">
    <property type="term" value="F:phosphatidylinositol-4,5-bisphosphate binding"/>
    <property type="evidence" value="ECO:0007669"/>
    <property type="project" value="TreeGrafter"/>
</dbReference>
<dbReference type="PANTHER" id="PTHR16399:SF18">
    <property type="entry name" value="GASDERMIN-A"/>
    <property type="match status" value="1"/>
</dbReference>
<accession>A0A7L3WBE3</accession>
<dbReference type="GO" id="GO:0070269">
    <property type="term" value="P:pyroptotic inflammatory response"/>
    <property type="evidence" value="ECO:0007669"/>
    <property type="project" value="TreeGrafter"/>
</dbReference>
<name>A0A7L3WBE3_9GRUI</name>
<feature type="non-terminal residue" evidence="1">
    <location>
        <position position="106"/>
    </location>
</feature>
<evidence type="ECO:0000313" key="1">
    <source>
        <dbReference type="EMBL" id="NXV73417.1"/>
    </source>
</evidence>
<dbReference type="InterPro" id="IPR007677">
    <property type="entry name" value="Gasdermin"/>
</dbReference>
<proteinExistence type="predicted"/>
<feature type="non-terminal residue" evidence="1">
    <location>
        <position position="1"/>
    </location>
</feature>
<dbReference type="GO" id="GO:0001786">
    <property type="term" value="F:phosphatidylserine binding"/>
    <property type="evidence" value="ECO:0007669"/>
    <property type="project" value="TreeGrafter"/>
</dbReference>
<evidence type="ECO:0000313" key="2">
    <source>
        <dbReference type="Proteomes" id="UP000518911"/>
    </source>
</evidence>
<dbReference type="GO" id="GO:0042742">
    <property type="term" value="P:defense response to bacterium"/>
    <property type="evidence" value="ECO:0007669"/>
    <property type="project" value="TreeGrafter"/>
</dbReference>
<dbReference type="GO" id="GO:0070273">
    <property type="term" value="F:phosphatidylinositol-4-phosphate binding"/>
    <property type="evidence" value="ECO:0007669"/>
    <property type="project" value="TreeGrafter"/>
</dbReference>
<keyword evidence="2" id="KW-1185">Reference proteome</keyword>
<reference evidence="1 2" key="1">
    <citation type="submission" date="2019-09" db="EMBL/GenBank/DDBJ databases">
        <title>Bird 10,000 Genomes (B10K) Project - Family phase.</title>
        <authorList>
            <person name="Zhang G."/>
        </authorList>
    </citation>
    <scope>NUCLEOTIDE SEQUENCE [LARGE SCALE GENOMIC DNA]</scope>
    <source>
        <strain evidence="1">OUT-0055</strain>
        <tissue evidence="1">Blood</tissue>
    </source>
</reference>
<dbReference type="PANTHER" id="PTHR16399">
    <property type="entry name" value="GASDERMIN"/>
    <property type="match status" value="1"/>
</dbReference>
<sequence>ILVQTCFNSAELTEDQRQLLDKSVDKKIIHQQLQLVREHTSSLAHNQGAGGLLPTFTAEEQNLTTAIVEMSGVTLQEDNSAVYTEEAFPAVAALYVSLYILNLLSK</sequence>
<gene>
    <name evidence="1" type="primary">Gsdma</name>
    <name evidence="1" type="ORF">ATLROG_R01570</name>
</gene>